<feature type="transmembrane region" description="Helical" evidence="1">
    <location>
        <begin position="72"/>
        <end position="93"/>
    </location>
</feature>
<proteinExistence type="predicted"/>
<keyword evidence="1" id="KW-1133">Transmembrane helix</keyword>
<feature type="transmembrane region" description="Helical" evidence="1">
    <location>
        <begin position="7"/>
        <end position="28"/>
    </location>
</feature>
<keyword evidence="1" id="KW-0472">Membrane</keyword>
<organism evidence="2 3">
    <name type="scientific">Bacillus sonorensis</name>
    <dbReference type="NCBI Taxonomy" id="119858"/>
    <lineage>
        <taxon>Bacteria</taxon>
        <taxon>Bacillati</taxon>
        <taxon>Bacillota</taxon>
        <taxon>Bacilli</taxon>
        <taxon>Bacillales</taxon>
        <taxon>Bacillaceae</taxon>
        <taxon>Bacillus</taxon>
    </lineage>
</organism>
<evidence type="ECO:0000256" key="1">
    <source>
        <dbReference type="SAM" id="Phobius"/>
    </source>
</evidence>
<evidence type="ECO:0000313" key="3">
    <source>
        <dbReference type="Proteomes" id="UP000196877"/>
    </source>
</evidence>
<feature type="transmembrane region" description="Helical" evidence="1">
    <location>
        <begin position="40"/>
        <end position="65"/>
    </location>
</feature>
<reference evidence="2 3" key="1">
    <citation type="submission" date="2017-06" db="EMBL/GenBank/DDBJ databases">
        <title>Genome sequence of Bacillus sonorensis strain SRCM101395.</title>
        <authorList>
            <person name="Cho S.H."/>
        </authorList>
    </citation>
    <scope>NUCLEOTIDE SEQUENCE [LARGE SCALE GENOMIC DNA]</scope>
    <source>
        <strain evidence="2 3">SRCM101395</strain>
    </source>
</reference>
<keyword evidence="1" id="KW-0812">Transmembrane</keyword>
<name>A0ABM6LIH5_9BACI</name>
<keyword evidence="3" id="KW-1185">Reference proteome</keyword>
<evidence type="ECO:0000313" key="2">
    <source>
        <dbReference type="EMBL" id="ASB89147.1"/>
    </source>
</evidence>
<dbReference type="Proteomes" id="UP000196877">
    <property type="component" value="Chromosome"/>
</dbReference>
<sequence>MMDMIKKIIAGFFICHITFLSLIYLHLFRLGVLNEWDDTFIYAFMIFSYIPVMALLEYFMFYIFINMLHLRFSIRIATVSVLTVLVNSVILYFQSKEMIIAGITAISTLMMCTALPFINRKKRTETKN</sequence>
<accession>A0ABM6LIH5</accession>
<dbReference type="EMBL" id="CP021920">
    <property type="protein sequence ID" value="ASB89147.1"/>
    <property type="molecule type" value="Genomic_DNA"/>
</dbReference>
<protein>
    <submittedName>
        <fullName evidence="2">Uncharacterized protein</fullName>
    </submittedName>
</protein>
<feature type="transmembrane region" description="Helical" evidence="1">
    <location>
        <begin position="99"/>
        <end position="118"/>
    </location>
</feature>
<gene>
    <name evidence="2" type="ORF">S101395_02640</name>
</gene>